<dbReference type="Gene3D" id="1.25.40.20">
    <property type="entry name" value="Ankyrin repeat-containing domain"/>
    <property type="match status" value="1"/>
</dbReference>
<dbReference type="EnsemblProtists" id="EKX39616">
    <property type="protein sequence ID" value="EKX39616"/>
    <property type="gene ID" value="GUITHDRAFT_114345"/>
</dbReference>
<evidence type="ECO:0000256" key="1">
    <source>
        <dbReference type="ARBA" id="ARBA00022737"/>
    </source>
</evidence>
<dbReference type="EMBL" id="JH993038">
    <property type="protein sequence ID" value="EKX39616.1"/>
    <property type="molecule type" value="Genomic_DNA"/>
</dbReference>
<dbReference type="PANTHER" id="PTHR24198">
    <property type="entry name" value="ANKYRIN REPEAT AND PROTEIN KINASE DOMAIN-CONTAINING PROTEIN"/>
    <property type="match status" value="1"/>
</dbReference>
<sequence length="150" mass="16691">MLDGRRLTINERAAKLFTSAGCGDYAAVQEVLEQDKDLLREVDHDGLFAGWNCLHWCAQQGHVEVAKLLMDEAEVLGIESPTLVDMQDKEGDTPLHIAVSWGHAELARMMISRNADVKIRNDKRKTALDLATEGAGFRKQLKEFARISSA</sequence>
<evidence type="ECO:0000256" key="3">
    <source>
        <dbReference type="PROSITE-ProRule" id="PRU00023"/>
    </source>
</evidence>
<feature type="repeat" description="ANK" evidence="3">
    <location>
        <begin position="90"/>
        <end position="122"/>
    </location>
</feature>
<dbReference type="Pfam" id="PF13857">
    <property type="entry name" value="Ank_5"/>
    <property type="match status" value="1"/>
</dbReference>
<dbReference type="PANTHER" id="PTHR24198:SF165">
    <property type="entry name" value="ANKYRIN REPEAT-CONTAINING PROTEIN-RELATED"/>
    <property type="match status" value="1"/>
</dbReference>
<dbReference type="Proteomes" id="UP000011087">
    <property type="component" value="Unassembled WGS sequence"/>
</dbReference>
<dbReference type="PROSITE" id="PS50088">
    <property type="entry name" value="ANK_REPEAT"/>
    <property type="match status" value="1"/>
</dbReference>
<dbReference type="PROSITE" id="PS50297">
    <property type="entry name" value="ANK_REP_REGION"/>
    <property type="match status" value="1"/>
</dbReference>
<dbReference type="InterPro" id="IPR036770">
    <property type="entry name" value="Ankyrin_rpt-contain_sf"/>
</dbReference>
<gene>
    <name evidence="4" type="ORF">GUITHDRAFT_114345</name>
</gene>
<dbReference type="OrthoDB" id="194358at2759"/>
<dbReference type="InterPro" id="IPR002110">
    <property type="entry name" value="Ankyrin_rpt"/>
</dbReference>
<dbReference type="STRING" id="905079.L1ITM5"/>
<evidence type="ECO:0000313" key="5">
    <source>
        <dbReference type="EnsemblProtists" id="EKX39616"/>
    </source>
</evidence>
<dbReference type="GeneID" id="17296337"/>
<name>L1ITM5_GUITC</name>
<evidence type="ECO:0000256" key="2">
    <source>
        <dbReference type="ARBA" id="ARBA00023043"/>
    </source>
</evidence>
<dbReference type="KEGG" id="gtt:GUITHDRAFT_114345"/>
<organism evidence="4">
    <name type="scientific">Guillardia theta (strain CCMP2712)</name>
    <name type="common">Cryptophyte</name>
    <dbReference type="NCBI Taxonomy" id="905079"/>
    <lineage>
        <taxon>Eukaryota</taxon>
        <taxon>Cryptophyceae</taxon>
        <taxon>Pyrenomonadales</taxon>
        <taxon>Geminigeraceae</taxon>
        <taxon>Guillardia</taxon>
    </lineage>
</organism>
<dbReference type="SMART" id="SM00248">
    <property type="entry name" value="ANK"/>
    <property type="match status" value="2"/>
</dbReference>
<dbReference type="SUPFAM" id="SSF48403">
    <property type="entry name" value="Ankyrin repeat"/>
    <property type="match status" value="1"/>
</dbReference>
<protein>
    <submittedName>
        <fullName evidence="4 5">Uncharacterized protein</fullName>
    </submittedName>
</protein>
<dbReference type="RefSeq" id="XP_005826596.1">
    <property type="nucleotide sequence ID" value="XM_005826539.1"/>
</dbReference>
<dbReference type="PaxDb" id="55529-EKX39616"/>
<reference evidence="6" key="2">
    <citation type="submission" date="2012-11" db="EMBL/GenBank/DDBJ databases">
        <authorList>
            <person name="Kuo A."/>
            <person name="Curtis B.A."/>
            <person name="Tanifuji G."/>
            <person name="Burki F."/>
            <person name="Gruber A."/>
            <person name="Irimia M."/>
            <person name="Maruyama S."/>
            <person name="Arias M.C."/>
            <person name="Ball S.G."/>
            <person name="Gile G.H."/>
            <person name="Hirakawa Y."/>
            <person name="Hopkins J.F."/>
            <person name="Rensing S.A."/>
            <person name="Schmutz J."/>
            <person name="Symeonidi A."/>
            <person name="Elias M."/>
            <person name="Eveleigh R.J."/>
            <person name="Herman E.K."/>
            <person name="Klute M.J."/>
            <person name="Nakayama T."/>
            <person name="Obornik M."/>
            <person name="Reyes-Prieto A."/>
            <person name="Armbrust E.V."/>
            <person name="Aves S.J."/>
            <person name="Beiko R.G."/>
            <person name="Coutinho P."/>
            <person name="Dacks J.B."/>
            <person name="Durnford D.G."/>
            <person name="Fast N.M."/>
            <person name="Green B.R."/>
            <person name="Grisdale C."/>
            <person name="Hempe F."/>
            <person name="Henrissat B."/>
            <person name="Hoppner M.P."/>
            <person name="Ishida K.-I."/>
            <person name="Kim E."/>
            <person name="Koreny L."/>
            <person name="Kroth P.G."/>
            <person name="Liu Y."/>
            <person name="Malik S.-B."/>
            <person name="Maier U.G."/>
            <person name="McRose D."/>
            <person name="Mock T."/>
            <person name="Neilson J.A."/>
            <person name="Onodera N.T."/>
            <person name="Poole A.M."/>
            <person name="Pritham E.J."/>
            <person name="Richards T.A."/>
            <person name="Rocap G."/>
            <person name="Roy S.W."/>
            <person name="Sarai C."/>
            <person name="Schaack S."/>
            <person name="Shirato S."/>
            <person name="Slamovits C.H."/>
            <person name="Spencer D.F."/>
            <person name="Suzuki S."/>
            <person name="Worden A.Z."/>
            <person name="Zauner S."/>
            <person name="Barry K."/>
            <person name="Bell C."/>
            <person name="Bharti A.K."/>
            <person name="Crow J.A."/>
            <person name="Grimwood J."/>
            <person name="Kramer R."/>
            <person name="Lindquist E."/>
            <person name="Lucas S."/>
            <person name="Salamov A."/>
            <person name="McFadden G.I."/>
            <person name="Lane C.E."/>
            <person name="Keeling P.J."/>
            <person name="Gray M.W."/>
            <person name="Grigoriev I.V."/>
            <person name="Archibald J.M."/>
        </authorList>
    </citation>
    <scope>NUCLEOTIDE SEQUENCE</scope>
    <source>
        <strain evidence="6">CCMP2712</strain>
    </source>
</reference>
<keyword evidence="2 3" id="KW-0040">ANK repeat</keyword>
<evidence type="ECO:0000313" key="4">
    <source>
        <dbReference type="EMBL" id="EKX39616.1"/>
    </source>
</evidence>
<proteinExistence type="predicted"/>
<dbReference type="OMA" id="IDRDQET"/>
<reference evidence="4 6" key="1">
    <citation type="journal article" date="2012" name="Nature">
        <title>Algal genomes reveal evolutionary mosaicism and the fate of nucleomorphs.</title>
        <authorList>
            <consortium name="DOE Joint Genome Institute"/>
            <person name="Curtis B.A."/>
            <person name="Tanifuji G."/>
            <person name="Burki F."/>
            <person name="Gruber A."/>
            <person name="Irimia M."/>
            <person name="Maruyama S."/>
            <person name="Arias M.C."/>
            <person name="Ball S.G."/>
            <person name="Gile G.H."/>
            <person name="Hirakawa Y."/>
            <person name="Hopkins J.F."/>
            <person name="Kuo A."/>
            <person name="Rensing S.A."/>
            <person name="Schmutz J."/>
            <person name="Symeonidi A."/>
            <person name="Elias M."/>
            <person name="Eveleigh R.J."/>
            <person name="Herman E.K."/>
            <person name="Klute M.J."/>
            <person name="Nakayama T."/>
            <person name="Obornik M."/>
            <person name="Reyes-Prieto A."/>
            <person name="Armbrust E.V."/>
            <person name="Aves S.J."/>
            <person name="Beiko R.G."/>
            <person name="Coutinho P."/>
            <person name="Dacks J.B."/>
            <person name="Durnford D.G."/>
            <person name="Fast N.M."/>
            <person name="Green B.R."/>
            <person name="Grisdale C.J."/>
            <person name="Hempel F."/>
            <person name="Henrissat B."/>
            <person name="Hoppner M.P."/>
            <person name="Ishida K."/>
            <person name="Kim E."/>
            <person name="Koreny L."/>
            <person name="Kroth P.G."/>
            <person name="Liu Y."/>
            <person name="Malik S.B."/>
            <person name="Maier U.G."/>
            <person name="McRose D."/>
            <person name="Mock T."/>
            <person name="Neilson J.A."/>
            <person name="Onodera N.T."/>
            <person name="Poole A.M."/>
            <person name="Pritham E.J."/>
            <person name="Richards T.A."/>
            <person name="Rocap G."/>
            <person name="Roy S.W."/>
            <person name="Sarai C."/>
            <person name="Schaack S."/>
            <person name="Shirato S."/>
            <person name="Slamovits C.H."/>
            <person name="Spencer D.F."/>
            <person name="Suzuki S."/>
            <person name="Worden A.Z."/>
            <person name="Zauner S."/>
            <person name="Barry K."/>
            <person name="Bell C."/>
            <person name="Bharti A.K."/>
            <person name="Crow J.A."/>
            <person name="Grimwood J."/>
            <person name="Kramer R."/>
            <person name="Lindquist E."/>
            <person name="Lucas S."/>
            <person name="Salamov A."/>
            <person name="McFadden G.I."/>
            <person name="Lane C.E."/>
            <person name="Keeling P.J."/>
            <person name="Gray M.W."/>
            <person name="Grigoriev I.V."/>
            <person name="Archibald J.M."/>
        </authorList>
    </citation>
    <scope>NUCLEOTIDE SEQUENCE</scope>
    <source>
        <strain evidence="4 6">CCMP2712</strain>
    </source>
</reference>
<keyword evidence="6" id="KW-1185">Reference proteome</keyword>
<dbReference type="AlphaFoldDB" id="L1ITM5"/>
<accession>L1ITM5</accession>
<dbReference type="HOGENOM" id="CLU_1744011_0_0_1"/>
<reference evidence="5" key="3">
    <citation type="submission" date="2015-06" db="UniProtKB">
        <authorList>
            <consortium name="EnsemblProtists"/>
        </authorList>
    </citation>
    <scope>IDENTIFICATION</scope>
</reference>
<evidence type="ECO:0000313" key="6">
    <source>
        <dbReference type="Proteomes" id="UP000011087"/>
    </source>
</evidence>
<dbReference type="Pfam" id="PF00023">
    <property type="entry name" value="Ank"/>
    <property type="match status" value="1"/>
</dbReference>
<keyword evidence="1" id="KW-0677">Repeat</keyword>